<dbReference type="GO" id="GO:0016887">
    <property type="term" value="F:ATP hydrolysis activity"/>
    <property type="evidence" value="ECO:0007669"/>
    <property type="project" value="InterPro"/>
</dbReference>
<evidence type="ECO:0000313" key="4">
    <source>
        <dbReference type="Proteomes" id="UP000789941"/>
    </source>
</evidence>
<evidence type="ECO:0000256" key="2">
    <source>
        <dbReference type="SAM" id="MobiDB-lite"/>
    </source>
</evidence>
<dbReference type="AlphaFoldDB" id="A0A5E4LQ04"/>
<dbReference type="Gene3D" id="3.30.450.380">
    <property type="match status" value="1"/>
</dbReference>
<feature type="region of interest" description="Disordered" evidence="2">
    <location>
        <begin position="760"/>
        <end position="816"/>
    </location>
</feature>
<dbReference type="EMBL" id="CABMJJ010000009">
    <property type="protein sequence ID" value="VVC04145.1"/>
    <property type="molecule type" value="Genomic_DNA"/>
</dbReference>
<organism evidence="3 4">
    <name type="scientific">Candidatus Bilamarchaeum dharawalense</name>
    <dbReference type="NCBI Taxonomy" id="2885759"/>
    <lineage>
        <taxon>Archaea</taxon>
        <taxon>Candidatus Micrarchaeota</taxon>
        <taxon>Candidatus Micrarchaeia</taxon>
        <taxon>Candidatus Anstonellales</taxon>
        <taxon>Candidatus Bilamarchaeaceae</taxon>
        <taxon>Candidatus Bilamarchaeum</taxon>
    </lineage>
</organism>
<gene>
    <name evidence="3" type="ORF">LFW2832_00765</name>
</gene>
<sequence>MCNLYLEGTRAIVDLAKCPYEFASPEFLNLHLKDLSTTESPIKTLRYEEEIVVELNEEKTTILTQYASFIRQLETILLKDDIYGLKQDPANEGRRKLLKRFYEYVFLNPMMASQQLRDYNETEPEKAIYVKGYQTFKSWVAGILKSYENTKLYSLVKETGDLRAAFLELVGLKTLYFVPSLVLGIPKEAVPLKGPEAKYSLPFGVDVQIYEIPGAEAYLYVQENKIVDTLSQDLNKLLKTTINEQFKETFSNVDWDILMNLKTREYRQFFIDRAVIDGIEITPQQAMAMGHECAAWVVGLGAHIENLSLDKENITDIYIDSENSPLYVEHAKYGLCHTLYRYNRDLLDRSFKNIVYTLRGTRKFDESNPIVDVVLKRLSMRCHLQRPPATFGELQAALRIMKEQPFTYAQYLNFGSFTPLFAGYDDTMVTLGCSEAVLGLKGVGKTSFTAAKITSIGTRRRVIPVQDIEEIPVRAFRKRGFHIGAARVQSSDSEESNTKELDLVTMANALLRMGDAALIINEVRSRVAVQGIINLLNTQPGVFLLYNLHAESLRDIQDRLELVFGLPAASMYATDRYTFLKKVRFGRKGRVYRVLGFEFESDIEEKKFAEVFRFKRGDSITNCTWEAKFLRNPEASMWDFDKVNIKKLTKELDIAFVPPALGRRSEETGISPEQYMLQAFWKGKMYYEIFKLSQQMNDKLMLELDFVLKVNTAAGRLLVSMEKEQGEIDFGEAWERWVPMFKEVVKQDLEKRKLGAVPDIPVETEVEAPQPKSEIEDEPAAEEESDEGTRPEDEEDPRLRTLREKLREKRLAAKKK</sequence>
<dbReference type="Gene3D" id="3.40.50.300">
    <property type="entry name" value="P-loop containing nucleotide triphosphate hydrolases"/>
    <property type="match status" value="1"/>
</dbReference>
<comment type="caution">
    <text evidence="3">The sequence shown here is derived from an EMBL/GenBank/DDBJ whole genome shotgun (WGS) entry which is preliminary data.</text>
</comment>
<protein>
    <submittedName>
        <fullName evidence="3">Type II/IV secretion system protein</fullName>
    </submittedName>
</protein>
<dbReference type="SUPFAM" id="SSF52540">
    <property type="entry name" value="P-loop containing nucleoside triphosphate hydrolases"/>
    <property type="match status" value="1"/>
</dbReference>
<reference evidence="3 4" key="1">
    <citation type="submission" date="2019-08" db="EMBL/GenBank/DDBJ databases">
        <authorList>
            <person name="Vazquez-Campos X."/>
        </authorList>
    </citation>
    <scope>NUCLEOTIDE SEQUENCE [LARGE SCALE GENOMIC DNA]</scope>
    <source>
        <strain evidence="3">LFW-283_2</strain>
    </source>
</reference>
<evidence type="ECO:0000256" key="1">
    <source>
        <dbReference type="ARBA" id="ARBA00006611"/>
    </source>
</evidence>
<feature type="compositionally biased region" description="Basic and acidic residues" evidence="2">
    <location>
        <begin position="787"/>
        <end position="816"/>
    </location>
</feature>
<name>A0A5E4LQ04_9ARCH</name>
<feature type="compositionally biased region" description="Acidic residues" evidence="2">
    <location>
        <begin position="775"/>
        <end position="786"/>
    </location>
</feature>
<dbReference type="Proteomes" id="UP000789941">
    <property type="component" value="Unassembled WGS sequence"/>
</dbReference>
<dbReference type="InterPro" id="IPR027417">
    <property type="entry name" value="P-loop_NTPase"/>
</dbReference>
<comment type="similarity">
    <text evidence="1">Belongs to the GSP E family.</text>
</comment>
<dbReference type="PANTHER" id="PTHR30486:SF6">
    <property type="entry name" value="TYPE IV PILUS RETRACTATION ATPASE PILT"/>
    <property type="match status" value="1"/>
</dbReference>
<proteinExistence type="inferred from homology"/>
<evidence type="ECO:0000313" key="3">
    <source>
        <dbReference type="EMBL" id="VVC04145.1"/>
    </source>
</evidence>
<dbReference type="InterPro" id="IPR050921">
    <property type="entry name" value="T4SS_GSP_E_ATPase"/>
</dbReference>
<accession>A0A5E4LQ04</accession>
<dbReference type="PANTHER" id="PTHR30486">
    <property type="entry name" value="TWITCHING MOTILITY PROTEIN PILT"/>
    <property type="match status" value="1"/>
</dbReference>